<protein>
    <submittedName>
        <fullName evidence="2">Uncharacterized protein</fullName>
    </submittedName>
</protein>
<feature type="compositionally biased region" description="Basic and acidic residues" evidence="1">
    <location>
        <begin position="1159"/>
        <end position="1173"/>
    </location>
</feature>
<feature type="region of interest" description="Disordered" evidence="1">
    <location>
        <begin position="879"/>
        <end position="990"/>
    </location>
</feature>
<feature type="compositionally biased region" description="Pro residues" evidence="1">
    <location>
        <begin position="91"/>
        <end position="100"/>
    </location>
</feature>
<feature type="region of interest" description="Disordered" evidence="1">
    <location>
        <begin position="575"/>
        <end position="666"/>
    </location>
</feature>
<feature type="region of interest" description="Disordered" evidence="1">
    <location>
        <begin position="309"/>
        <end position="329"/>
    </location>
</feature>
<feature type="compositionally biased region" description="Acidic residues" evidence="1">
    <location>
        <begin position="64"/>
        <end position="77"/>
    </location>
</feature>
<feature type="compositionally biased region" description="Acidic residues" evidence="1">
    <location>
        <begin position="617"/>
        <end position="632"/>
    </location>
</feature>
<feature type="region of interest" description="Disordered" evidence="1">
    <location>
        <begin position="375"/>
        <end position="415"/>
    </location>
</feature>
<evidence type="ECO:0000313" key="2">
    <source>
        <dbReference type="EMBL" id="KAK5108672.1"/>
    </source>
</evidence>
<gene>
    <name evidence="2" type="ORF">LTR62_008077</name>
</gene>
<proteinExistence type="predicted"/>
<feature type="region of interest" description="Disordered" evidence="1">
    <location>
        <begin position="433"/>
        <end position="492"/>
    </location>
</feature>
<feature type="compositionally biased region" description="Low complexity" evidence="1">
    <location>
        <begin position="1105"/>
        <end position="1115"/>
    </location>
</feature>
<dbReference type="EMBL" id="JAVRRL010000080">
    <property type="protein sequence ID" value="KAK5108672.1"/>
    <property type="molecule type" value="Genomic_DNA"/>
</dbReference>
<name>A0AAN7YD51_9PEZI</name>
<feature type="compositionally biased region" description="Basic and acidic residues" evidence="1">
    <location>
        <begin position="1025"/>
        <end position="1065"/>
    </location>
</feature>
<evidence type="ECO:0000256" key="1">
    <source>
        <dbReference type="SAM" id="MobiDB-lite"/>
    </source>
</evidence>
<feature type="compositionally biased region" description="Basic and acidic residues" evidence="1">
    <location>
        <begin position="929"/>
        <end position="956"/>
    </location>
</feature>
<organism evidence="2 3">
    <name type="scientific">Meristemomyces frigidus</name>
    <dbReference type="NCBI Taxonomy" id="1508187"/>
    <lineage>
        <taxon>Eukaryota</taxon>
        <taxon>Fungi</taxon>
        <taxon>Dikarya</taxon>
        <taxon>Ascomycota</taxon>
        <taxon>Pezizomycotina</taxon>
        <taxon>Dothideomycetes</taxon>
        <taxon>Dothideomycetidae</taxon>
        <taxon>Mycosphaerellales</taxon>
        <taxon>Teratosphaeriaceae</taxon>
        <taxon>Meristemomyces</taxon>
    </lineage>
</organism>
<feature type="compositionally biased region" description="Basic and acidic residues" evidence="1">
    <location>
        <begin position="1085"/>
        <end position="1101"/>
    </location>
</feature>
<dbReference type="AlphaFoldDB" id="A0AAN7YD51"/>
<comment type="caution">
    <text evidence="2">The sequence shown here is derived from an EMBL/GenBank/DDBJ whole genome shotgun (WGS) entry which is preliminary data.</text>
</comment>
<feature type="compositionally biased region" description="Basic and acidic residues" evidence="1">
    <location>
        <begin position="979"/>
        <end position="990"/>
    </location>
</feature>
<accession>A0AAN7YD51</accession>
<feature type="compositionally biased region" description="Basic residues" evidence="1">
    <location>
        <begin position="269"/>
        <end position="285"/>
    </location>
</feature>
<feature type="region of interest" description="Disordered" evidence="1">
    <location>
        <begin position="228"/>
        <end position="297"/>
    </location>
</feature>
<sequence>MSAINLEDIRRKYNFKQISVATWRDPRASTIPARGGPPAPLVSPEAAARPYIPTYKVRYRVPEPTDDEDSGEEDIVEAEGRAEAAVAEGPVDPPLGPPVPKAEDDLLSEPVDEEGPSLENVEPYTAVKGPGDLGEIIEVVDSGISDNSHMLNDGADADADKHVVDGGEEMIDHSGHDLIPEASVPPSFDALESERMLDDIIVSPPEDPIPQQKVIAEQALDENDLVALEAPPPIPGTFDDQPLHGSPTMPGSPDKSVHFAPGTPEPKPTIRKKRNTKGVKCRSKRRAETPTVDSPDDIVAIVHGDAVDDPVVVGTGSPMTTPEADHETLPEFMKARTPTDKEPEQVVHIAESVELPPNDEALPMGEAHDALIQQDVTSSSVEKDVLETTGVEKKPLDESAKVKEKGKKKASRSKGEKIVAIAKGLGIELAAAPKDIESGPGPEIHSPLPTTKVIDNPIPAEPEGASLVPEVDEPCPELESPKAIQEHDARSVEGRETIVVESDQVADIDTPEEQDVVEARISLEDTVEQDADTAAHTAELIDEASGDKVERGGEAIGDECDVLGDTAGEVSEIIEATEPAATDTFGADREQPPFVDKLVGTEMDTNHDLAAARSTSEDDSEEDSEDGEDISEGEEHADTGSGHDHVDDVIEDVHVSDSSDEFGVSNMDQDAVVTPSPLLDIPTKASQVENVVTEGETGLGNGSEENIFGIGQAESLDQDAAVSHDATIDALAVDVLNEEAQPPAPCQPEDVLENRHDVIEEQEGNTEPAEDENVIGAVIDVESLMPLLEQTPQSPDAAVEVVSKKILAVAEGIMIDQVQDHLATDGLDNVATTAEDEMPLASKDVGLGGNMPLIPEDMVEEEAASPGERVAEDPLLEGDIEPVAPNDVPAEITPVAPPSPTLSKSSSHRHRADYWARKPAKRQSTSNSKETKPEKGTSSTRESRSSKEVSRNDRPRPTSRRYSTTAEEEAERRARRAARKAEETSRETARILAEERKRAYEEELAAIRHEARRAARKAAAAEAAKIVREEAEAIAREEAEARRRRREGRERGSEAQRPRRERRDSVNIPPPSFLRTSSEQQSKNRTSDDRPRSSRNSDGHRPSSSRRTTSPTQSRKAAPFATVDATPSSEAGPASSNGTSSHQRRSPERSSGNRRRKTETRGDRPSGSKEKPRGLLGALFRSF</sequence>
<reference evidence="2" key="1">
    <citation type="submission" date="2023-08" db="EMBL/GenBank/DDBJ databases">
        <title>Black Yeasts Isolated from many extreme environments.</title>
        <authorList>
            <person name="Coleine C."/>
            <person name="Stajich J.E."/>
            <person name="Selbmann L."/>
        </authorList>
    </citation>
    <scope>NUCLEOTIDE SEQUENCE</scope>
    <source>
        <strain evidence="2">CCFEE 5401</strain>
    </source>
</reference>
<feature type="compositionally biased region" description="Polar residues" evidence="1">
    <location>
        <begin position="1074"/>
        <end position="1084"/>
    </location>
</feature>
<feature type="compositionally biased region" description="Basic and acidic residues" evidence="1">
    <location>
        <begin position="381"/>
        <end position="403"/>
    </location>
</feature>
<dbReference type="Proteomes" id="UP001310890">
    <property type="component" value="Unassembled WGS sequence"/>
</dbReference>
<feature type="region of interest" description="Disordered" evidence="1">
    <location>
        <begin position="1010"/>
        <end position="1183"/>
    </location>
</feature>
<evidence type="ECO:0000313" key="3">
    <source>
        <dbReference type="Proteomes" id="UP001310890"/>
    </source>
</evidence>
<feature type="region of interest" description="Disordered" evidence="1">
    <location>
        <begin position="539"/>
        <end position="561"/>
    </location>
</feature>
<feature type="compositionally biased region" description="Basic and acidic residues" evidence="1">
    <location>
        <begin position="633"/>
        <end position="657"/>
    </location>
</feature>
<feature type="region of interest" description="Disordered" evidence="1">
    <location>
        <begin position="59"/>
        <end position="132"/>
    </location>
</feature>
<feature type="compositionally biased region" description="Acidic residues" evidence="1">
    <location>
        <begin position="105"/>
        <end position="116"/>
    </location>
</feature>
<feature type="compositionally biased region" description="Polar residues" evidence="1">
    <location>
        <begin position="1125"/>
        <end position="1141"/>
    </location>
</feature>